<dbReference type="AlphaFoldDB" id="A0A7S1XFJ5"/>
<dbReference type="GO" id="GO:0003677">
    <property type="term" value="F:DNA binding"/>
    <property type="evidence" value="ECO:0007669"/>
    <property type="project" value="InterPro"/>
</dbReference>
<reference evidence="2" key="1">
    <citation type="submission" date="2021-01" db="EMBL/GenBank/DDBJ databases">
        <authorList>
            <person name="Corre E."/>
            <person name="Pelletier E."/>
            <person name="Niang G."/>
            <person name="Scheremetjew M."/>
            <person name="Finn R."/>
            <person name="Kale V."/>
            <person name="Holt S."/>
            <person name="Cochrane G."/>
            <person name="Meng A."/>
            <person name="Brown T."/>
            <person name="Cohen L."/>
        </authorList>
    </citation>
    <scope>NUCLEOTIDE SEQUENCE</scope>
    <source>
        <strain evidence="2">SAG 36.94</strain>
    </source>
</reference>
<evidence type="ECO:0000256" key="1">
    <source>
        <dbReference type="SAM" id="MobiDB-lite"/>
    </source>
</evidence>
<feature type="compositionally biased region" description="Basic and acidic residues" evidence="1">
    <location>
        <begin position="178"/>
        <end position="193"/>
    </location>
</feature>
<gene>
    <name evidence="2" type="ORF">CCAE0312_LOCUS8237</name>
</gene>
<feature type="compositionally biased region" description="Basic residues" evidence="1">
    <location>
        <begin position="382"/>
        <end position="395"/>
    </location>
</feature>
<organism evidence="2">
    <name type="scientific">Compsopogon caeruleus</name>
    <dbReference type="NCBI Taxonomy" id="31354"/>
    <lineage>
        <taxon>Eukaryota</taxon>
        <taxon>Rhodophyta</taxon>
        <taxon>Compsopogonophyceae</taxon>
        <taxon>Compsopogonales</taxon>
        <taxon>Compsopogonaceae</taxon>
        <taxon>Compsopogon</taxon>
    </lineage>
</organism>
<sequence length="414" mass="47010">MTDDSERREARRLREKAEGSLISRLRSVDARGLGSGEGVSERLRHSLNNLDGRDIIRRNTSRRNRYLVIFPGALQVPRSAASSTASKDRERLEIGRLENLNSKTPRLILGLDHNGSQVELRGTMVRLRRPFLSMRQTSAGLICEDVFDMVLIFPEWRMNRFHRTTEQWEEKLSGRLWKSHDRRPGDGPNHVEENLPAEEQPEVAFSRQGGTLVDHANKIPSGQSGGRKRRLRETVLVDDDSTDDNFEELELDTNEDDFEKSSVPNPPPAIKRPRRVAAGKISQLREVSSEDEEEEEEDEEDEDLAEIVDLTEMPSEVGRGGSELDVPDPVPLDSPSSESRLLDLNNEDSPSLKSHLLDLNETKVESKLTNESEHMNNSESRRKSRRLAAASRKKLSYPDISSDERFGEESENKD</sequence>
<evidence type="ECO:0000313" key="2">
    <source>
        <dbReference type="EMBL" id="CAD9236145.1"/>
    </source>
</evidence>
<proteinExistence type="predicted"/>
<dbReference type="GO" id="GO:0042023">
    <property type="term" value="P:DNA endoreduplication"/>
    <property type="evidence" value="ECO:0007669"/>
    <property type="project" value="InterPro"/>
</dbReference>
<feature type="compositionally biased region" description="Basic and acidic residues" evidence="1">
    <location>
        <begin position="355"/>
        <end position="381"/>
    </location>
</feature>
<accession>A0A7S1XFJ5</accession>
<feature type="compositionally biased region" description="Acidic residues" evidence="1">
    <location>
        <begin position="289"/>
        <end position="306"/>
    </location>
</feature>
<dbReference type="PANTHER" id="PTHR35698:SF2">
    <property type="entry name" value="DNA-BINDING PROTEIN RHL1"/>
    <property type="match status" value="1"/>
</dbReference>
<protein>
    <submittedName>
        <fullName evidence="2">Uncharacterized protein</fullName>
    </submittedName>
</protein>
<feature type="compositionally biased region" description="Basic and acidic residues" evidence="1">
    <location>
        <begin position="402"/>
        <end position="414"/>
    </location>
</feature>
<name>A0A7S1XFJ5_9RHOD</name>
<feature type="compositionally biased region" description="Acidic residues" evidence="1">
    <location>
        <begin position="236"/>
        <end position="258"/>
    </location>
</feature>
<dbReference type="PANTHER" id="PTHR35698">
    <property type="entry name" value="DNA-BINDING PROTEIN RHL1"/>
    <property type="match status" value="1"/>
</dbReference>
<dbReference type="EMBL" id="HBGH01014813">
    <property type="protein sequence ID" value="CAD9236145.1"/>
    <property type="molecule type" value="Transcribed_RNA"/>
</dbReference>
<feature type="region of interest" description="Disordered" evidence="1">
    <location>
        <begin position="178"/>
        <end position="414"/>
    </location>
</feature>
<dbReference type="InterPro" id="IPR038859">
    <property type="entry name" value="RHL1"/>
</dbReference>